<sequence>LGQAGGSNKKPEEELLVDICLLEAYSVTGERVVPPGDITLKELQLWFASSGGKLVSLMVIVLTASELLQHLERGLMPLPEESWELLHSSDALHLEADLSRPPGSRLTRAEFRGRPLQGDVQLRCAVSTDFAKHRAPAAPVLLDEEEAVSLLEIVRRRLERDRVIDAARAPVGRLVISAGRIHSAGSSSSSGVRALGSPRSGLPAVSSDSDASRELYSNVHSLLGLLPGSCPAKAVSIGTNNFSKLLRMVEVFAQHGVPVEHAPRALPYNLRPRLVEDAASASLSRFERDCVGKLLAYSPGVVVAVAGLCVGKRPEEDRADQWFFADDTPMGTEVYMKSRIGIRDASNRRLRFRPSRRLADFLGQPASLSVLFGQRVGEELPDAFGSVTSPQKFHFFEGGTIYGSIVLPRGCDSAAPCLPWEYLFQPHSAGGRTISESRGEAWEAAGQLPKLLDTGPYSAAARRMVTGVPKFSRDLRVQYEDLQAGMEMGKTVDDLRQTAATAADFAGADSLGFGRGRSPQASSEKHVSDNFQKLLASLLSQHLQELSALQGQVSCLHAENAAFKSQGLQQQQHQQPLQPLIGRPIDEEITSPDGYPLNAPSSPSPPECAMVLMKTRRSGTFEHMLEEMQGDDSKVEDYFQRSDEEDEDEMLAWENKADVKPKRRFNRLEVFFQSNLFDVLISVVLCINLVFLALELQYSGLIQGYKIAYYTEAFVKEENWPTYDIFFAAGDQVFTWLFAVEVFIRICVLKRQYWDMYMNWFDFVVVSVSVIAKLFEGQLPIAPAILRLLRIVKLSRALRMIATSSILQSLQLLLD</sequence>
<keyword evidence="4" id="KW-0472">Membrane</keyword>
<dbReference type="EMBL" id="CAJNNW010009273">
    <property type="protein sequence ID" value="CAE8650832.1"/>
    <property type="molecule type" value="Genomic_DNA"/>
</dbReference>
<protein>
    <recommendedName>
        <fullName evidence="6">Ion transport domain-containing protein</fullName>
    </recommendedName>
</protein>
<evidence type="ECO:0000256" key="2">
    <source>
        <dbReference type="ARBA" id="ARBA00022692"/>
    </source>
</evidence>
<feature type="domain" description="Ion transport" evidence="6">
    <location>
        <begin position="675"/>
        <end position="809"/>
    </location>
</feature>
<organism evidence="7 8">
    <name type="scientific">Polarella glacialis</name>
    <name type="common">Dinoflagellate</name>
    <dbReference type="NCBI Taxonomy" id="89957"/>
    <lineage>
        <taxon>Eukaryota</taxon>
        <taxon>Sar</taxon>
        <taxon>Alveolata</taxon>
        <taxon>Dinophyceae</taxon>
        <taxon>Suessiales</taxon>
        <taxon>Suessiaceae</taxon>
        <taxon>Polarella</taxon>
    </lineage>
</organism>
<dbReference type="PANTHER" id="PTHR10037">
    <property type="entry name" value="VOLTAGE-GATED CATION CHANNEL CALCIUM AND SODIUM"/>
    <property type="match status" value="1"/>
</dbReference>
<dbReference type="Gene3D" id="3.90.780.10">
    <property type="entry name" value="5'-Nucleotidase, C-terminal domain"/>
    <property type="match status" value="1"/>
</dbReference>
<evidence type="ECO:0000256" key="1">
    <source>
        <dbReference type="ARBA" id="ARBA00004141"/>
    </source>
</evidence>
<dbReference type="Pfam" id="PF00520">
    <property type="entry name" value="Ion_trans"/>
    <property type="match status" value="1"/>
</dbReference>
<evidence type="ECO:0000256" key="4">
    <source>
        <dbReference type="ARBA" id="ARBA00023136"/>
    </source>
</evidence>
<feature type="compositionally biased region" description="Low complexity" evidence="5">
    <location>
        <begin position="183"/>
        <end position="197"/>
    </location>
</feature>
<evidence type="ECO:0000313" key="7">
    <source>
        <dbReference type="EMBL" id="CAE8650832.1"/>
    </source>
</evidence>
<dbReference type="Gene3D" id="1.20.120.350">
    <property type="entry name" value="Voltage-gated potassium channels. Chain C"/>
    <property type="match status" value="1"/>
</dbReference>
<dbReference type="PANTHER" id="PTHR10037:SF62">
    <property type="entry name" value="SODIUM CHANNEL PROTEIN 60E"/>
    <property type="match status" value="1"/>
</dbReference>
<dbReference type="InterPro" id="IPR005821">
    <property type="entry name" value="Ion_trans_dom"/>
</dbReference>
<evidence type="ECO:0000313" key="8">
    <source>
        <dbReference type="Proteomes" id="UP000626109"/>
    </source>
</evidence>
<dbReference type="GO" id="GO:0016787">
    <property type="term" value="F:hydrolase activity"/>
    <property type="evidence" value="ECO:0007669"/>
    <property type="project" value="InterPro"/>
</dbReference>
<keyword evidence="2" id="KW-0812">Transmembrane</keyword>
<feature type="non-terminal residue" evidence="7">
    <location>
        <position position="815"/>
    </location>
</feature>
<dbReference type="SUPFAM" id="SSF81324">
    <property type="entry name" value="Voltage-gated potassium channels"/>
    <property type="match status" value="1"/>
</dbReference>
<dbReference type="InterPro" id="IPR043203">
    <property type="entry name" value="VGCC_Ca_Na"/>
</dbReference>
<dbReference type="SUPFAM" id="SSF55816">
    <property type="entry name" value="5'-nucleotidase (syn. UDP-sugar hydrolase), C-terminal domain"/>
    <property type="match status" value="1"/>
</dbReference>
<name>A0A813IJY5_POLGL</name>
<comment type="subcellular location">
    <subcellularLocation>
        <location evidence="1">Membrane</location>
        <topology evidence="1">Multi-pass membrane protein</topology>
    </subcellularLocation>
</comment>
<dbReference type="InterPro" id="IPR027359">
    <property type="entry name" value="Volt_channel_dom_sf"/>
</dbReference>
<dbReference type="GO" id="GO:0005248">
    <property type="term" value="F:voltage-gated sodium channel activity"/>
    <property type="evidence" value="ECO:0007669"/>
    <property type="project" value="TreeGrafter"/>
</dbReference>
<reference evidence="7" key="1">
    <citation type="submission" date="2021-02" db="EMBL/GenBank/DDBJ databases">
        <authorList>
            <person name="Dougan E. K."/>
            <person name="Rhodes N."/>
            <person name="Thang M."/>
            <person name="Chan C."/>
        </authorList>
    </citation>
    <scope>NUCLEOTIDE SEQUENCE</scope>
</reference>
<dbReference type="Proteomes" id="UP000626109">
    <property type="component" value="Unassembled WGS sequence"/>
</dbReference>
<keyword evidence="3" id="KW-1133">Transmembrane helix</keyword>
<dbReference type="GO" id="GO:0001518">
    <property type="term" value="C:voltage-gated sodium channel complex"/>
    <property type="evidence" value="ECO:0007669"/>
    <property type="project" value="TreeGrafter"/>
</dbReference>
<evidence type="ECO:0000256" key="5">
    <source>
        <dbReference type="SAM" id="MobiDB-lite"/>
    </source>
</evidence>
<comment type="caution">
    <text evidence="7">The sequence shown here is derived from an EMBL/GenBank/DDBJ whole genome shotgun (WGS) entry which is preliminary data.</text>
</comment>
<evidence type="ECO:0000259" key="6">
    <source>
        <dbReference type="Pfam" id="PF00520"/>
    </source>
</evidence>
<feature type="non-terminal residue" evidence="7">
    <location>
        <position position="1"/>
    </location>
</feature>
<dbReference type="AlphaFoldDB" id="A0A813IJY5"/>
<feature type="region of interest" description="Disordered" evidence="5">
    <location>
        <begin position="183"/>
        <end position="208"/>
    </location>
</feature>
<dbReference type="GO" id="GO:0009166">
    <property type="term" value="P:nucleotide catabolic process"/>
    <property type="evidence" value="ECO:0007669"/>
    <property type="project" value="InterPro"/>
</dbReference>
<evidence type="ECO:0000256" key="3">
    <source>
        <dbReference type="ARBA" id="ARBA00022989"/>
    </source>
</evidence>
<dbReference type="InterPro" id="IPR036907">
    <property type="entry name" value="5'-Nucleotdase_C_sf"/>
</dbReference>
<proteinExistence type="predicted"/>
<accession>A0A813IJY5</accession>
<gene>
    <name evidence="7" type="ORF">PGLA2088_LOCUS8623</name>
</gene>